<keyword evidence="1" id="KW-0805">Transcription regulation</keyword>
<evidence type="ECO:0000256" key="2">
    <source>
        <dbReference type="ARBA" id="ARBA00023125"/>
    </source>
</evidence>
<dbReference type="SMART" id="SM00347">
    <property type="entry name" value="HTH_MARR"/>
    <property type="match status" value="1"/>
</dbReference>
<dbReference type="GO" id="GO:0003677">
    <property type="term" value="F:DNA binding"/>
    <property type="evidence" value="ECO:0007669"/>
    <property type="project" value="UniProtKB-KW"/>
</dbReference>
<dbReference type="PANTHER" id="PTHR42756:SF1">
    <property type="entry name" value="TRANSCRIPTIONAL REPRESSOR OF EMRAB OPERON"/>
    <property type="match status" value="1"/>
</dbReference>
<organism evidence="5 6">
    <name type="scientific">Caldinitratiruptor microaerophilus</name>
    <dbReference type="NCBI Taxonomy" id="671077"/>
    <lineage>
        <taxon>Bacteria</taxon>
        <taxon>Bacillati</taxon>
        <taxon>Bacillota</taxon>
        <taxon>Clostridia</taxon>
        <taxon>Eubacteriales</taxon>
        <taxon>Symbiobacteriaceae</taxon>
        <taxon>Caldinitratiruptor</taxon>
    </lineage>
</organism>
<dbReference type="Pfam" id="PF12802">
    <property type="entry name" value="MarR_2"/>
    <property type="match status" value="1"/>
</dbReference>
<keyword evidence="3" id="KW-0804">Transcription</keyword>
<sequence>MSTYAEEIVDLLREVNRLVRERMARFLQEQGLPHSPSWAPVVRHVAMCPGVTVNELSRRLGMAKSHVSILAEQLQGEGILRKEPDPHDQRLVRLFLTDEGARLRGRWQETYRAFLAATVRSLPEDRAEHLLDGLRALRAALSAERQGGAGAEREGGGAG</sequence>
<protein>
    <recommendedName>
        <fullName evidence="4">HTH marR-type domain-containing protein</fullName>
    </recommendedName>
</protein>
<dbReference type="Proteomes" id="UP001163687">
    <property type="component" value="Chromosome"/>
</dbReference>
<evidence type="ECO:0000313" key="6">
    <source>
        <dbReference type="Proteomes" id="UP001163687"/>
    </source>
</evidence>
<dbReference type="InterPro" id="IPR036390">
    <property type="entry name" value="WH_DNA-bd_sf"/>
</dbReference>
<dbReference type="Gene3D" id="1.10.10.10">
    <property type="entry name" value="Winged helix-like DNA-binding domain superfamily/Winged helix DNA-binding domain"/>
    <property type="match status" value="1"/>
</dbReference>
<evidence type="ECO:0000259" key="4">
    <source>
        <dbReference type="PROSITE" id="PS50995"/>
    </source>
</evidence>
<proteinExistence type="predicted"/>
<keyword evidence="2" id="KW-0238">DNA-binding</keyword>
<dbReference type="GO" id="GO:0003700">
    <property type="term" value="F:DNA-binding transcription factor activity"/>
    <property type="evidence" value="ECO:0007669"/>
    <property type="project" value="InterPro"/>
</dbReference>
<evidence type="ECO:0000256" key="1">
    <source>
        <dbReference type="ARBA" id="ARBA00023015"/>
    </source>
</evidence>
<dbReference type="AlphaFoldDB" id="A0AA35CN89"/>
<keyword evidence="6" id="KW-1185">Reference proteome</keyword>
<dbReference type="RefSeq" id="WP_264842234.1">
    <property type="nucleotide sequence ID" value="NZ_AP025628.1"/>
</dbReference>
<name>A0AA35CN89_9FIRM</name>
<dbReference type="InterPro" id="IPR036388">
    <property type="entry name" value="WH-like_DNA-bd_sf"/>
</dbReference>
<gene>
    <name evidence="5" type="ORF">caldi_26890</name>
</gene>
<feature type="domain" description="HTH marR-type" evidence="4">
    <location>
        <begin position="5"/>
        <end position="139"/>
    </location>
</feature>
<reference evidence="5" key="1">
    <citation type="submission" date="2022-03" db="EMBL/GenBank/DDBJ databases">
        <title>Complete genome sequence of Caldinitratiruptor microaerophilus.</title>
        <authorList>
            <person name="Mukaiyama R."/>
            <person name="Nishiyama T."/>
            <person name="Ueda K."/>
        </authorList>
    </citation>
    <scope>NUCLEOTIDE SEQUENCE</scope>
    <source>
        <strain evidence="5">JCM 16183</strain>
    </source>
</reference>
<accession>A0AA35CN89</accession>
<dbReference type="InterPro" id="IPR000835">
    <property type="entry name" value="HTH_MarR-typ"/>
</dbReference>
<dbReference type="PROSITE" id="PS50995">
    <property type="entry name" value="HTH_MARR_2"/>
    <property type="match status" value="1"/>
</dbReference>
<dbReference type="EMBL" id="AP025628">
    <property type="protein sequence ID" value="BDG61599.1"/>
    <property type="molecule type" value="Genomic_DNA"/>
</dbReference>
<evidence type="ECO:0000313" key="5">
    <source>
        <dbReference type="EMBL" id="BDG61599.1"/>
    </source>
</evidence>
<evidence type="ECO:0000256" key="3">
    <source>
        <dbReference type="ARBA" id="ARBA00023163"/>
    </source>
</evidence>
<dbReference type="KEGG" id="cmic:caldi_26890"/>
<dbReference type="PANTHER" id="PTHR42756">
    <property type="entry name" value="TRANSCRIPTIONAL REGULATOR, MARR"/>
    <property type="match status" value="1"/>
</dbReference>
<dbReference type="SUPFAM" id="SSF46785">
    <property type="entry name" value="Winged helix' DNA-binding domain"/>
    <property type="match status" value="1"/>
</dbReference>